<keyword evidence="2" id="KW-1185">Reference proteome</keyword>
<name>A0A9P7UFY3_9PEZI</name>
<dbReference type="EMBL" id="JAESDN010000003">
    <property type="protein sequence ID" value="KAG7054371.1"/>
    <property type="molecule type" value="Genomic_DNA"/>
</dbReference>
<accession>A0A9P7UFY3</accession>
<protein>
    <submittedName>
        <fullName evidence="1">Uncharacterized protein</fullName>
    </submittedName>
</protein>
<proteinExistence type="predicted"/>
<dbReference type="AlphaFoldDB" id="A0A9P7UFY3"/>
<evidence type="ECO:0000313" key="1">
    <source>
        <dbReference type="EMBL" id="KAG7054371.1"/>
    </source>
</evidence>
<sequence length="85" mass="9172">MFSLKVFENVIESLRAGSRGEQSACHSGGTIPAAWSLNALGGHSHCLIRTAADLLQDGSVVKLYAILVSNYWEFFSTMEVPVAQS</sequence>
<evidence type="ECO:0000313" key="2">
    <source>
        <dbReference type="Proteomes" id="UP000699042"/>
    </source>
</evidence>
<comment type="caution">
    <text evidence="1">The sequence shown here is derived from an EMBL/GenBank/DDBJ whole genome shotgun (WGS) entry which is preliminary data.</text>
</comment>
<reference evidence="1" key="1">
    <citation type="submission" date="2021-05" db="EMBL/GenBank/DDBJ databases">
        <title>Comparative genomics of three Colletotrichum scovillei strains and genetic complementation revealed genes involved fungal growth and virulence on chili pepper.</title>
        <authorList>
            <person name="Hsieh D.-K."/>
            <person name="Chuang S.-C."/>
            <person name="Chen C.-Y."/>
            <person name="Chao Y.-T."/>
            <person name="Lu M.-Y.J."/>
            <person name="Lee M.-H."/>
            <person name="Shih M.-C."/>
        </authorList>
    </citation>
    <scope>NUCLEOTIDE SEQUENCE</scope>
    <source>
        <strain evidence="1">Coll-153</strain>
    </source>
</reference>
<gene>
    <name evidence="1" type="ORF">JMJ77_001438</name>
</gene>
<dbReference type="Proteomes" id="UP000699042">
    <property type="component" value="Unassembled WGS sequence"/>
</dbReference>
<organism evidence="1 2">
    <name type="scientific">Colletotrichum scovillei</name>
    <dbReference type="NCBI Taxonomy" id="1209932"/>
    <lineage>
        <taxon>Eukaryota</taxon>
        <taxon>Fungi</taxon>
        <taxon>Dikarya</taxon>
        <taxon>Ascomycota</taxon>
        <taxon>Pezizomycotina</taxon>
        <taxon>Sordariomycetes</taxon>
        <taxon>Hypocreomycetidae</taxon>
        <taxon>Glomerellales</taxon>
        <taxon>Glomerellaceae</taxon>
        <taxon>Colletotrichum</taxon>
        <taxon>Colletotrichum acutatum species complex</taxon>
    </lineage>
</organism>